<dbReference type="InterPro" id="IPR007493">
    <property type="entry name" value="DUF538"/>
</dbReference>
<proteinExistence type="predicted"/>
<dbReference type="AlphaFoldDB" id="A0A8J5HRV7"/>
<evidence type="ECO:0008006" key="4">
    <source>
        <dbReference type="Google" id="ProtNLM"/>
    </source>
</evidence>
<accession>A0A8J5HRV7</accession>
<name>A0A8J5HRV7_ZINOF</name>
<dbReference type="InterPro" id="IPR036758">
    <property type="entry name" value="At5g01610-like"/>
</dbReference>
<evidence type="ECO:0000313" key="3">
    <source>
        <dbReference type="Proteomes" id="UP000734854"/>
    </source>
</evidence>
<dbReference type="Proteomes" id="UP000734854">
    <property type="component" value="Unassembled WGS sequence"/>
</dbReference>
<sequence length="203" mass="22184">MFQLFTVSAMGPAMLVAMPVADSNISHDYAFFAFLVYSCSSSSFSCSAAEASEATTVHDLLLNHGLPGGLIPKDVESFSHDATSGLLEFRLYRPCYAQYYDGLAYFDSEVRGNLSYGALRGVVGWSQEELFLWLPVKGIVITDPSSGVILFDIGVARKRLAVSAFEVPPDCHPVAEQAAARIGESARSKTKRSWWPAVRFLLD</sequence>
<dbReference type="PANTHER" id="PTHR31676:SF151">
    <property type="entry name" value="DUF538 FAMILY PROTEIN"/>
    <property type="match status" value="1"/>
</dbReference>
<reference evidence="2 3" key="1">
    <citation type="submission" date="2020-08" db="EMBL/GenBank/DDBJ databases">
        <title>Plant Genome Project.</title>
        <authorList>
            <person name="Zhang R.-G."/>
        </authorList>
    </citation>
    <scope>NUCLEOTIDE SEQUENCE [LARGE SCALE GENOMIC DNA]</scope>
    <source>
        <tissue evidence="2">Rhizome</tissue>
    </source>
</reference>
<dbReference type="Pfam" id="PF04398">
    <property type="entry name" value="DUF538"/>
    <property type="match status" value="1"/>
</dbReference>
<dbReference type="SUPFAM" id="SSF141562">
    <property type="entry name" value="At5g01610-like"/>
    <property type="match status" value="1"/>
</dbReference>
<keyword evidence="1" id="KW-0732">Signal</keyword>
<dbReference type="Gene3D" id="2.30.240.10">
    <property type="entry name" value="At5g01610-like"/>
    <property type="match status" value="1"/>
</dbReference>
<organism evidence="2 3">
    <name type="scientific">Zingiber officinale</name>
    <name type="common">Ginger</name>
    <name type="synonym">Amomum zingiber</name>
    <dbReference type="NCBI Taxonomy" id="94328"/>
    <lineage>
        <taxon>Eukaryota</taxon>
        <taxon>Viridiplantae</taxon>
        <taxon>Streptophyta</taxon>
        <taxon>Embryophyta</taxon>
        <taxon>Tracheophyta</taxon>
        <taxon>Spermatophyta</taxon>
        <taxon>Magnoliopsida</taxon>
        <taxon>Liliopsida</taxon>
        <taxon>Zingiberales</taxon>
        <taxon>Zingiberaceae</taxon>
        <taxon>Zingiber</taxon>
    </lineage>
</organism>
<dbReference type="PANTHER" id="PTHR31676">
    <property type="entry name" value="T31J12.3 PROTEIN-RELATED"/>
    <property type="match status" value="1"/>
</dbReference>
<protein>
    <recommendedName>
        <fullName evidence="4">DUF538 family protein</fullName>
    </recommendedName>
</protein>
<comment type="caution">
    <text evidence="2">The sequence shown here is derived from an EMBL/GenBank/DDBJ whole genome shotgun (WGS) entry which is preliminary data.</text>
</comment>
<dbReference type="EMBL" id="JACMSC010000002">
    <property type="protein sequence ID" value="KAG6532358.1"/>
    <property type="molecule type" value="Genomic_DNA"/>
</dbReference>
<feature type="chain" id="PRO_5035197687" description="DUF538 family protein" evidence="1">
    <location>
        <begin position="18"/>
        <end position="203"/>
    </location>
</feature>
<evidence type="ECO:0000313" key="2">
    <source>
        <dbReference type="EMBL" id="KAG6532358.1"/>
    </source>
</evidence>
<keyword evidence="3" id="KW-1185">Reference proteome</keyword>
<gene>
    <name evidence="2" type="ORF">ZIOFF_006198</name>
</gene>
<evidence type="ECO:0000256" key="1">
    <source>
        <dbReference type="SAM" id="SignalP"/>
    </source>
</evidence>
<feature type="signal peptide" evidence="1">
    <location>
        <begin position="1"/>
        <end position="17"/>
    </location>
</feature>